<dbReference type="EMBL" id="BPLQ01006296">
    <property type="protein sequence ID" value="GIY21393.1"/>
    <property type="molecule type" value="Genomic_DNA"/>
</dbReference>
<reference evidence="2 3" key="1">
    <citation type="submission" date="2021-06" db="EMBL/GenBank/DDBJ databases">
        <title>Caerostris darwini draft genome.</title>
        <authorList>
            <person name="Kono N."/>
            <person name="Arakawa K."/>
        </authorList>
    </citation>
    <scope>NUCLEOTIDE SEQUENCE [LARGE SCALE GENOMIC DNA]</scope>
</reference>
<name>A0AAV4RN04_9ARAC</name>
<dbReference type="AlphaFoldDB" id="A0AAV4RN04"/>
<evidence type="ECO:0000313" key="3">
    <source>
        <dbReference type="Proteomes" id="UP001054837"/>
    </source>
</evidence>
<evidence type="ECO:0000256" key="1">
    <source>
        <dbReference type="SAM" id="MobiDB-lite"/>
    </source>
</evidence>
<evidence type="ECO:0000313" key="2">
    <source>
        <dbReference type="EMBL" id="GIY21393.1"/>
    </source>
</evidence>
<sequence length="99" mass="10632">MFERLPCSFPSDDLFVHPPGTRTHQPLPPGDATSFTPLTTLGHGHPHPPACDIPAVWGRKKIGCRTSPTPQKKMQQQCCEGAGAVGEGGLLTSPHPREE</sequence>
<protein>
    <submittedName>
        <fullName evidence="2">Uncharacterized protein</fullName>
    </submittedName>
</protein>
<comment type="caution">
    <text evidence="2">The sequence shown here is derived from an EMBL/GenBank/DDBJ whole genome shotgun (WGS) entry which is preliminary data.</text>
</comment>
<gene>
    <name evidence="2" type="ORF">CDAR_202201</name>
</gene>
<dbReference type="Proteomes" id="UP001054837">
    <property type="component" value="Unassembled WGS sequence"/>
</dbReference>
<organism evidence="2 3">
    <name type="scientific">Caerostris darwini</name>
    <dbReference type="NCBI Taxonomy" id="1538125"/>
    <lineage>
        <taxon>Eukaryota</taxon>
        <taxon>Metazoa</taxon>
        <taxon>Ecdysozoa</taxon>
        <taxon>Arthropoda</taxon>
        <taxon>Chelicerata</taxon>
        <taxon>Arachnida</taxon>
        <taxon>Araneae</taxon>
        <taxon>Araneomorphae</taxon>
        <taxon>Entelegynae</taxon>
        <taxon>Araneoidea</taxon>
        <taxon>Araneidae</taxon>
        <taxon>Caerostris</taxon>
    </lineage>
</organism>
<feature type="region of interest" description="Disordered" evidence="1">
    <location>
        <begin position="16"/>
        <end position="47"/>
    </location>
</feature>
<proteinExistence type="predicted"/>
<keyword evidence="3" id="KW-1185">Reference proteome</keyword>
<accession>A0AAV4RN04</accession>